<evidence type="ECO:0000256" key="1">
    <source>
        <dbReference type="SAM" id="SignalP"/>
    </source>
</evidence>
<sequence length="226" mass="24936">MKIFTLFCATILVATTAHGQASLGVRSGYLNTDFVSSVSNPNLRTSPSHNWMVGPYVNIPLGWNFHIQTGLNYSVKGAQLNFGKVHPEATFATDVTEIKLKYLELPVHLLYKINTGIGKVVLGGGPYGAYCVRGDYSLSIYNNGTQVQTNNQHINFRSTPTLMGTDVDLQRWDAGVEGSIGMEFNCFITLSLNYAQGLMDIDKGSSKLQNQYLGVKIGILFNREDW</sequence>
<dbReference type="Pfam" id="PF13568">
    <property type="entry name" value="OMP_b-brl_2"/>
    <property type="match status" value="1"/>
</dbReference>
<dbReference type="EMBL" id="QPMM01000004">
    <property type="protein sequence ID" value="RFS23294.1"/>
    <property type="molecule type" value="Genomic_DNA"/>
</dbReference>
<keyword evidence="4" id="KW-1185">Reference proteome</keyword>
<keyword evidence="1" id="KW-0732">Signal</keyword>
<dbReference type="RefSeq" id="WP_116975487.1">
    <property type="nucleotide sequence ID" value="NZ_QPMM01000004.1"/>
</dbReference>
<evidence type="ECO:0000313" key="4">
    <source>
        <dbReference type="Proteomes" id="UP000260644"/>
    </source>
</evidence>
<dbReference type="InterPro" id="IPR025665">
    <property type="entry name" value="Beta-barrel_OMP_2"/>
</dbReference>
<evidence type="ECO:0000259" key="2">
    <source>
        <dbReference type="Pfam" id="PF13568"/>
    </source>
</evidence>
<feature type="signal peptide" evidence="1">
    <location>
        <begin position="1"/>
        <end position="19"/>
    </location>
</feature>
<feature type="chain" id="PRO_5017707877" evidence="1">
    <location>
        <begin position="20"/>
        <end position="226"/>
    </location>
</feature>
<accession>A0A3E1YBW5</accession>
<comment type="caution">
    <text evidence="3">The sequence shown here is derived from an EMBL/GenBank/DDBJ whole genome shotgun (WGS) entry which is preliminary data.</text>
</comment>
<dbReference type="OrthoDB" id="981722at2"/>
<proteinExistence type="predicted"/>
<organism evidence="3 4">
    <name type="scientific">Chitinophaga silvatica</name>
    <dbReference type="NCBI Taxonomy" id="2282649"/>
    <lineage>
        <taxon>Bacteria</taxon>
        <taxon>Pseudomonadati</taxon>
        <taxon>Bacteroidota</taxon>
        <taxon>Chitinophagia</taxon>
        <taxon>Chitinophagales</taxon>
        <taxon>Chitinophagaceae</taxon>
        <taxon>Chitinophaga</taxon>
    </lineage>
</organism>
<name>A0A3E1YBW5_9BACT</name>
<gene>
    <name evidence="3" type="ORF">DVR12_09750</name>
</gene>
<reference evidence="3 4" key="1">
    <citation type="submission" date="2018-07" db="EMBL/GenBank/DDBJ databases">
        <title>Chitinophaga K2CV101002-2 sp. nov., isolated from a monsoon evergreen broad-leaved forest soil.</title>
        <authorList>
            <person name="Lv Y."/>
        </authorList>
    </citation>
    <scope>NUCLEOTIDE SEQUENCE [LARGE SCALE GENOMIC DNA]</scope>
    <source>
        <strain evidence="3 4">GDMCC 1.1288</strain>
    </source>
</reference>
<dbReference type="AlphaFoldDB" id="A0A3E1YBW5"/>
<evidence type="ECO:0000313" key="3">
    <source>
        <dbReference type="EMBL" id="RFS23294.1"/>
    </source>
</evidence>
<protein>
    <submittedName>
        <fullName evidence="3">PorT family protein</fullName>
    </submittedName>
</protein>
<dbReference type="Proteomes" id="UP000260644">
    <property type="component" value="Unassembled WGS sequence"/>
</dbReference>
<feature type="domain" description="Outer membrane protein beta-barrel" evidence="2">
    <location>
        <begin position="21"/>
        <end position="202"/>
    </location>
</feature>